<evidence type="ECO:0000256" key="3">
    <source>
        <dbReference type="ARBA" id="ARBA00022729"/>
    </source>
</evidence>
<name>A0A3E0VM88_9MICO</name>
<sequence length="195" mass="19337">MALLPATAASAHDFLVSSSPADGSTVTESPGTVSLTFNDLVLDLAADGSSSIVEVTGPDAQTTHYETGCASILGRTVSAPVALGTAGVYRVSWQIVSSDGHPVSSSLTFTYAPPAGTAVSAGAASAPPCGRAAAGESGSLPSAAAAVDEGQAGWLILAVAGGIVLLAIVGVVVVLMFSRRKKNSEEIPDRGNPED</sequence>
<evidence type="ECO:0000256" key="5">
    <source>
        <dbReference type="SAM" id="Phobius"/>
    </source>
</evidence>
<accession>A0A3E0VM88</accession>
<evidence type="ECO:0000259" key="6">
    <source>
        <dbReference type="Pfam" id="PF04234"/>
    </source>
</evidence>
<feature type="transmembrane region" description="Helical" evidence="5">
    <location>
        <begin position="152"/>
        <end position="177"/>
    </location>
</feature>
<dbReference type="Proteomes" id="UP000256486">
    <property type="component" value="Unassembled WGS sequence"/>
</dbReference>
<feature type="domain" description="CopC" evidence="6">
    <location>
        <begin position="12"/>
        <end position="110"/>
    </location>
</feature>
<keyword evidence="5" id="KW-1133">Transmembrane helix</keyword>
<proteinExistence type="predicted"/>
<comment type="subcellular location">
    <subcellularLocation>
        <location evidence="1">Cell envelope</location>
    </subcellularLocation>
</comment>
<dbReference type="EMBL" id="NBWZ01000001">
    <property type="protein sequence ID" value="RFA11062.1"/>
    <property type="molecule type" value="Genomic_DNA"/>
</dbReference>
<keyword evidence="4" id="KW-0186">Copper</keyword>
<dbReference type="GO" id="GO:0006825">
    <property type="term" value="P:copper ion transport"/>
    <property type="evidence" value="ECO:0007669"/>
    <property type="project" value="InterPro"/>
</dbReference>
<dbReference type="PANTHER" id="PTHR34820:SF4">
    <property type="entry name" value="INNER MEMBRANE PROTEIN YEBZ"/>
    <property type="match status" value="1"/>
</dbReference>
<organism evidence="7 8">
    <name type="scientific">Subtercola boreus</name>
    <dbReference type="NCBI Taxonomy" id="120213"/>
    <lineage>
        <taxon>Bacteria</taxon>
        <taxon>Bacillati</taxon>
        <taxon>Actinomycetota</taxon>
        <taxon>Actinomycetes</taxon>
        <taxon>Micrococcales</taxon>
        <taxon>Microbacteriaceae</taxon>
        <taxon>Subtercola</taxon>
    </lineage>
</organism>
<dbReference type="SUPFAM" id="SSF81296">
    <property type="entry name" value="E set domains"/>
    <property type="match status" value="1"/>
</dbReference>
<reference evidence="7 8" key="1">
    <citation type="submission" date="2017-04" db="EMBL/GenBank/DDBJ databases">
        <title>Comparative genome analysis of Subtercola boreus.</title>
        <authorList>
            <person name="Cho Y.-J."/>
            <person name="Cho A."/>
            <person name="Kim O.-S."/>
            <person name="Lee J.-I."/>
        </authorList>
    </citation>
    <scope>NUCLEOTIDE SEQUENCE [LARGE SCALE GENOMIC DNA]</scope>
    <source>
        <strain evidence="7 8">K300</strain>
    </source>
</reference>
<keyword evidence="5" id="KW-0472">Membrane</keyword>
<dbReference type="GO" id="GO:0030313">
    <property type="term" value="C:cell envelope"/>
    <property type="evidence" value="ECO:0007669"/>
    <property type="project" value="UniProtKB-SubCell"/>
</dbReference>
<evidence type="ECO:0000313" key="7">
    <source>
        <dbReference type="EMBL" id="RFA11062.1"/>
    </source>
</evidence>
<dbReference type="GO" id="GO:0005507">
    <property type="term" value="F:copper ion binding"/>
    <property type="evidence" value="ECO:0007669"/>
    <property type="project" value="InterPro"/>
</dbReference>
<dbReference type="InterPro" id="IPR032694">
    <property type="entry name" value="CopC/D"/>
</dbReference>
<dbReference type="GO" id="GO:0042597">
    <property type="term" value="C:periplasmic space"/>
    <property type="evidence" value="ECO:0007669"/>
    <property type="project" value="InterPro"/>
</dbReference>
<gene>
    <name evidence="7" type="ORF">B7R54_03285</name>
</gene>
<dbReference type="PANTHER" id="PTHR34820">
    <property type="entry name" value="INNER MEMBRANE PROTEIN YEBZ"/>
    <property type="match status" value="1"/>
</dbReference>
<comment type="caution">
    <text evidence="7">The sequence shown here is derived from an EMBL/GenBank/DDBJ whole genome shotgun (WGS) entry which is preliminary data.</text>
</comment>
<dbReference type="InterPro" id="IPR014756">
    <property type="entry name" value="Ig_E-set"/>
</dbReference>
<dbReference type="OrthoDB" id="5242236at2"/>
<evidence type="ECO:0000256" key="2">
    <source>
        <dbReference type="ARBA" id="ARBA00022723"/>
    </source>
</evidence>
<dbReference type="GO" id="GO:0005886">
    <property type="term" value="C:plasma membrane"/>
    <property type="evidence" value="ECO:0007669"/>
    <property type="project" value="TreeGrafter"/>
</dbReference>
<dbReference type="InterPro" id="IPR014755">
    <property type="entry name" value="Cu-Rt/internalin_Ig-like"/>
</dbReference>
<dbReference type="InterPro" id="IPR007348">
    <property type="entry name" value="CopC_dom"/>
</dbReference>
<keyword evidence="2" id="KW-0479">Metal-binding</keyword>
<protein>
    <recommendedName>
        <fullName evidence="6">CopC domain-containing protein</fullName>
    </recommendedName>
</protein>
<dbReference type="Pfam" id="PF04234">
    <property type="entry name" value="CopC"/>
    <property type="match status" value="1"/>
</dbReference>
<evidence type="ECO:0000256" key="4">
    <source>
        <dbReference type="ARBA" id="ARBA00023008"/>
    </source>
</evidence>
<evidence type="ECO:0000256" key="1">
    <source>
        <dbReference type="ARBA" id="ARBA00004196"/>
    </source>
</evidence>
<dbReference type="GO" id="GO:0046688">
    <property type="term" value="P:response to copper ion"/>
    <property type="evidence" value="ECO:0007669"/>
    <property type="project" value="InterPro"/>
</dbReference>
<dbReference type="AlphaFoldDB" id="A0A3E0VM88"/>
<keyword evidence="8" id="KW-1185">Reference proteome</keyword>
<evidence type="ECO:0000313" key="8">
    <source>
        <dbReference type="Proteomes" id="UP000256486"/>
    </source>
</evidence>
<keyword evidence="5" id="KW-0812">Transmembrane</keyword>
<dbReference type="Gene3D" id="2.60.40.1220">
    <property type="match status" value="1"/>
</dbReference>
<keyword evidence="3" id="KW-0732">Signal</keyword>